<dbReference type="SUPFAM" id="SSF81301">
    <property type="entry name" value="Nucleotidyltransferase"/>
    <property type="match status" value="1"/>
</dbReference>
<name>A0A8H6Y5H0_9AGAR</name>
<dbReference type="InterPro" id="IPR022441">
    <property type="entry name" value="Para_beta_helix_rpt-2"/>
</dbReference>
<dbReference type="OrthoDB" id="412748at2759"/>
<keyword evidence="19" id="KW-1185">Reference proteome</keyword>
<evidence type="ECO:0000259" key="16">
    <source>
        <dbReference type="Pfam" id="PF04928"/>
    </source>
</evidence>
<evidence type="ECO:0000256" key="12">
    <source>
        <dbReference type="ARBA" id="ARBA00023242"/>
    </source>
</evidence>
<dbReference type="SUPFAM" id="SSF55003">
    <property type="entry name" value="PAP/Archaeal CCA-adding enzyme, C-terminal domain"/>
    <property type="match status" value="1"/>
</dbReference>
<comment type="subcellular location">
    <subcellularLocation>
        <location evidence="3">Nucleus</location>
    </subcellularLocation>
</comment>
<dbReference type="PANTHER" id="PTHR10682:SF10">
    <property type="entry name" value="POLYNUCLEOTIDE ADENYLYLTRANSFERASE"/>
    <property type="match status" value="1"/>
</dbReference>
<dbReference type="InterPro" id="IPR043519">
    <property type="entry name" value="NT_sf"/>
</dbReference>
<dbReference type="PANTHER" id="PTHR10682">
    <property type="entry name" value="POLY A POLYMERASE"/>
    <property type="match status" value="1"/>
</dbReference>
<dbReference type="GO" id="GO:0031123">
    <property type="term" value="P:RNA 3'-end processing"/>
    <property type="evidence" value="ECO:0007669"/>
    <property type="project" value="InterPro"/>
</dbReference>
<evidence type="ECO:0000256" key="6">
    <source>
        <dbReference type="ARBA" id="ARBA00022664"/>
    </source>
</evidence>
<comment type="cofactor">
    <cofactor evidence="2">
        <name>Mg(2+)</name>
        <dbReference type="ChEBI" id="CHEBI:18420"/>
    </cofactor>
</comment>
<evidence type="ECO:0000256" key="8">
    <source>
        <dbReference type="ARBA" id="ARBA00022723"/>
    </source>
</evidence>
<proteinExistence type="inferred from homology"/>
<keyword evidence="7" id="KW-0808">Transferase</keyword>
<dbReference type="CDD" id="cd05402">
    <property type="entry name" value="NT_PAP_TUTase"/>
    <property type="match status" value="1"/>
</dbReference>
<dbReference type="GO" id="GO:0006397">
    <property type="term" value="P:mRNA processing"/>
    <property type="evidence" value="ECO:0007669"/>
    <property type="project" value="UniProtKB-KW"/>
</dbReference>
<evidence type="ECO:0000256" key="3">
    <source>
        <dbReference type="ARBA" id="ARBA00004123"/>
    </source>
</evidence>
<dbReference type="GO" id="GO:0005524">
    <property type="term" value="F:ATP binding"/>
    <property type="evidence" value="ECO:0007669"/>
    <property type="project" value="UniProtKB-KW"/>
</dbReference>
<keyword evidence="6" id="KW-0507">mRNA processing</keyword>
<dbReference type="SMART" id="SM00710">
    <property type="entry name" value="PbH1"/>
    <property type="match status" value="7"/>
</dbReference>
<gene>
    <name evidence="18" type="ORF">MVEN_01193300</name>
</gene>
<comment type="caution">
    <text evidence="18">The sequence shown here is derived from an EMBL/GenBank/DDBJ whole genome shotgun (WGS) entry which is preliminary data.</text>
</comment>
<dbReference type="Pfam" id="PF20750">
    <property type="entry name" value="PAP_NTPase"/>
    <property type="match status" value="1"/>
</dbReference>
<comment type="similarity">
    <text evidence="4">Belongs to the poly(A) polymerase family.</text>
</comment>
<comment type="cofactor">
    <cofactor evidence="1">
        <name>Mn(2+)</name>
        <dbReference type="ChEBI" id="CHEBI:29035"/>
    </cofactor>
</comment>
<sequence length="1074" mass="116789">MHNLHLRPDPTAPMKLRDIDLSRRDDCVNPDPANTVADRINTLLNSSGPGYAVKLCQNRQYILQSPLKFTAANQEISTEGYPTDDSRATLVVNGPVSNGTGHTTAVVGSCSTCSGIVLRNIQINGARRGAPITDGGANIEIGGGNANQTVQFVRSYDPRGWSCLHVAEGPLTCTNALIENNDIGPCGNDNFMQWADGISLSCGDSVVRNNMIQGATDGGIVVFGSPGSQVCNNTIWVTNNTMLGGINMVDYLPWKGNYTNTVVRNNTIVGGYATISDPANDKMGPNAAHVFMKIGIAIGPRIWFGDRYFSNVSFGGMVEDNKLSGAFGYGIAISSTRNFTVENNTLFGNTSFIGGKEGSNCSKTAPLPTPAPFIYDNTTSGVTLQPDFQLVPDAGGVACIAPPLNGSYWPYGILPGTSTSSNASDSATSWVSPPSSKSSTASTVGVALGVLVGIVALGLVTWFIRKRVLRRIEDRKLYTETKEVVPGKGLGFLGVTPPIATAESNEREKEVTVTLMEELRRQNTFESEEEARRRELVLGRVASLVKKFVHTVAISRGLSEAAATAAGGKIFTFGSYRLGVHGPGSDIDTLCVVPKHVSRDDFFEVFEPMLMELEGVTEVSGVPDAYVPIIKAKISGIPLDLLMARLALSSIPEDLSLRDDTLLRNLDERCVRSLGGSRVTDEILRLVPNVQVFRDSLRCIKLWAQRRAIYSNVNGFLGGVAWAMLVARICQLYPNAIAGAIVSRFFIIMYRWSWPQPVLLKQIEEGPLQVRVWNPKLYPADRSHRMPIITPAYPAMCSTHNVTASTQMIMTEEFKKAADIVDKVIVGKAAWSELFAKHDFFHKYRYYLQVIASTGNADLQIKWAGTVESRIRQLVMKLEYVDSLTLAHPFIKGFEQTLYCLTDEEVRLVAQGEISDAVLKRKKEDMDGNEGGGVVHSTTFYIGLMIEPKQAGSVESGKKFDESSMSIVVQHIKSSMLPDYVYDVGERPQKLVQKRAKGPSKSSNTSPDMPYTKRRRSSHPTDSPRSSENDVPMSLSPVVEVAGAFAPKDALDIRSPQLPFGENVAVAKGALSAQ</sequence>
<dbReference type="GO" id="GO:1990817">
    <property type="term" value="F:poly(A) RNA polymerase activity"/>
    <property type="evidence" value="ECO:0007669"/>
    <property type="project" value="UniProtKB-EC"/>
</dbReference>
<evidence type="ECO:0000256" key="14">
    <source>
        <dbReference type="SAM" id="Phobius"/>
    </source>
</evidence>
<keyword evidence="10" id="KW-0067">ATP-binding</keyword>
<keyword evidence="14" id="KW-1133">Transmembrane helix</keyword>
<keyword evidence="8" id="KW-0479">Metal-binding</keyword>
<dbReference type="Proteomes" id="UP000620124">
    <property type="component" value="Unassembled WGS sequence"/>
</dbReference>
<dbReference type="InterPro" id="IPR011068">
    <property type="entry name" value="NuclTrfase_I-like_C"/>
</dbReference>
<dbReference type="InterPro" id="IPR048840">
    <property type="entry name" value="PolA_pol_NTPase"/>
</dbReference>
<evidence type="ECO:0000256" key="10">
    <source>
        <dbReference type="ARBA" id="ARBA00022840"/>
    </source>
</evidence>
<accession>A0A8H6Y5H0</accession>
<dbReference type="SUPFAM" id="SSF51126">
    <property type="entry name" value="Pectin lyase-like"/>
    <property type="match status" value="1"/>
</dbReference>
<dbReference type="Gene3D" id="1.10.1410.10">
    <property type="match status" value="1"/>
</dbReference>
<evidence type="ECO:0000256" key="13">
    <source>
        <dbReference type="SAM" id="MobiDB-lite"/>
    </source>
</evidence>
<feature type="domain" description="Poly(A) polymerase RNA-binding" evidence="15">
    <location>
        <begin position="839"/>
        <end position="988"/>
    </location>
</feature>
<feature type="transmembrane region" description="Helical" evidence="14">
    <location>
        <begin position="708"/>
        <end position="726"/>
    </location>
</feature>
<dbReference type="FunFam" id="1.10.1410.10:FF:000001">
    <property type="entry name" value="Putative poly(A) polymerase gamma"/>
    <property type="match status" value="1"/>
</dbReference>
<evidence type="ECO:0000256" key="11">
    <source>
        <dbReference type="ARBA" id="ARBA00022842"/>
    </source>
</evidence>
<keyword evidence="9" id="KW-0547">Nucleotide-binding</keyword>
<feature type="region of interest" description="Disordered" evidence="13">
    <location>
        <begin position="990"/>
        <end position="1034"/>
    </location>
</feature>
<feature type="transmembrane region" description="Helical" evidence="14">
    <location>
        <begin position="444"/>
        <end position="464"/>
    </location>
</feature>
<evidence type="ECO:0000313" key="19">
    <source>
        <dbReference type="Proteomes" id="UP000620124"/>
    </source>
</evidence>
<dbReference type="InterPro" id="IPR007010">
    <property type="entry name" value="PolA_pol_RNA-bd_dom"/>
</dbReference>
<feature type="domain" description="Poly(A) polymerase nucleotidyltransferase" evidence="17">
    <location>
        <begin position="494"/>
        <end position="687"/>
    </location>
</feature>
<dbReference type="Gene3D" id="2.160.20.10">
    <property type="entry name" value="Single-stranded right-handed beta-helix, Pectin lyase-like"/>
    <property type="match status" value="1"/>
</dbReference>
<dbReference type="InterPro" id="IPR006626">
    <property type="entry name" value="PbH1"/>
</dbReference>
<dbReference type="GO" id="GO:0005634">
    <property type="term" value="C:nucleus"/>
    <property type="evidence" value="ECO:0007669"/>
    <property type="project" value="UniProtKB-SubCell"/>
</dbReference>
<dbReference type="FunFam" id="3.30.460.10:FF:000002">
    <property type="entry name" value="Poly(A) polymerase alpha, putative"/>
    <property type="match status" value="1"/>
</dbReference>
<dbReference type="SUPFAM" id="SSF81631">
    <property type="entry name" value="PAP/OAS1 substrate-binding domain"/>
    <property type="match status" value="1"/>
</dbReference>
<dbReference type="Pfam" id="PF04928">
    <property type="entry name" value="PAP_central"/>
    <property type="match status" value="1"/>
</dbReference>
<evidence type="ECO:0000256" key="4">
    <source>
        <dbReference type="ARBA" id="ARBA00010912"/>
    </source>
</evidence>
<evidence type="ECO:0000259" key="17">
    <source>
        <dbReference type="Pfam" id="PF20750"/>
    </source>
</evidence>
<evidence type="ECO:0000313" key="18">
    <source>
        <dbReference type="EMBL" id="KAF7352296.1"/>
    </source>
</evidence>
<keyword evidence="12" id="KW-0539">Nucleus</keyword>
<dbReference type="Gene3D" id="3.30.70.590">
    <property type="entry name" value="Poly(A) polymerase predicted RNA binding domain"/>
    <property type="match status" value="1"/>
</dbReference>
<dbReference type="InterPro" id="IPR012334">
    <property type="entry name" value="Pectin_lyas_fold"/>
</dbReference>
<organism evidence="18 19">
    <name type="scientific">Mycena venus</name>
    <dbReference type="NCBI Taxonomy" id="2733690"/>
    <lineage>
        <taxon>Eukaryota</taxon>
        <taxon>Fungi</taxon>
        <taxon>Dikarya</taxon>
        <taxon>Basidiomycota</taxon>
        <taxon>Agaricomycotina</taxon>
        <taxon>Agaricomycetes</taxon>
        <taxon>Agaricomycetidae</taxon>
        <taxon>Agaricales</taxon>
        <taxon>Marasmiineae</taxon>
        <taxon>Mycenaceae</taxon>
        <taxon>Mycena</taxon>
    </lineage>
</organism>
<feature type="domain" description="Poly(A) polymerase central" evidence="16">
    <location>
        <begin position="692"/>
        <end position="837"/>
    </location>
</feature>
<evidence type="ECO:0000259" key="15">
    <source>
        <dbReference type="Pfam" id="PF04926"/>
    </source>
</evidence>
<keyword evidence="14" id="KW-0472">Membrane</keyword>
<dbReference type="Pfam" id="PF04926">
    <property type="entry name" value="PAP_RNA-bind"/>
    <property type="match status" value="1"/>
</dbReference>
<keyword evidence="11" id="KW-0460">Magnesium</keyword>
<evidence type="ECO:0000256" key="5">
    <source>
        <dbReference type="ARBA" id="ARBA00012388"/>
    </source>
</evidence>
<evidence type="ECO:0000256" key="2">
    <source>
        <dbReference type="ARBA" id="ARBA00001946"/>
    </source>
</evidence>
<dbReference type="InterPro" id="IPR007012">
    <property type="entry name" value="PolA_pol_cen_dom"/>
</dbReference>
<dbReference type="EMBL" id="JACAZI010000009">
    <property type="protein sequence ID" value="KAF7352296.1"/>
    <property type="molecule type" value="Genomic_DNA"/>
</dbReference>
<reference evidence="18" key="1">
    <citation type="submission" date="2020-05" db="EMBL/GenBank/DDBJ databases">
        <title>Mycena genomes resolve the evolution of fungal bioluminescence.</title>
        <authorList>
            <person name="Tsai I.J."/>
        </authorList>
    </citation>
    <scope>NUCLEOTIDE SEQUENCE</scope>
    <source>
        <strain evidence="18">CCC161011</strain>
    </source>
</reference>
<protein>
    <recommendedName>
        <fullName evidence="5">polynucleotide adenylyltransferase</fullName>
        <ecNumber evidence="5">2.7.7.19</ecNumber>
    </recommendedName>
</protein>
<dbReference type="AlphaFoldDB" id="A0A8H6Y5H0"/>
<keyword evidence="14" id="KW-0812">Transmembrane</keyword>
<evidence type="ECO:0000256" key="7">
    <source>
        <dbReference type="ARBA" id="ARBA00022679"/>
    </source>
</evidence>
<evidence type="ECO:0000256" key="1">
    <source>
        <dbReference type="ARBA" id="ARBA00001936"/>
    </source>
</evidence>
<evidence type="ECO:0000256" key="9">
    <source>
        <dbReference type="ARBA" id="ARBA00022741"/>
    </source>
</evidence>
<dbReference type="NCBIfam" id="TIGR03804">
    <property type="entry name" value="para_beta_helix"/>
    <property type="match status" value="1"/>
</dbReference>
<dbReference type="GO" id="GO:0046872">
    <property type="term" value="F:metal ion binding"/>
    <property type="evidence" value="ECO:0007669"/>
    <property type="project" value="UniProtKB-KW"/>
</dbReference>
<dbReference type="InterPro" id="IPR011050">
    <property type="entry name" value="Pectin_lyase_fold/virulence"/>
</dbReference>
<dbReference type="GO" id="GO:0003723">
    <property type="term" value="F:RNA binding"/>
    <property type="evidence" value="ECO:0007669"/>
    <property type="project" value="InterPro"/>
</dbReference>
<dbReference type="Gene3D" id="3.30.460.10">
    <property type="entry name" value="Beta Polymerase, domain 2"/>
    <property type="match status" value="1"/>
</dbReference>
<dbReference type="EC" id="2.7.7.19" evidence="5"/>